<dbReference type="InterPro" id="IPR039353">
    <property type="entry name" value="TF_Adf1"/>
</dbReference>
<reference evidence="3" key="1">
    <citation type="journal article" date="2023" name="Insect Mol. Biol.">
        <title>Genome sequencing provides insights into the evolution of gene families encoding plant cell wall-degrading enzymes in longhorned beetles.</title>
        <authorList>
            <person name="Shin N.R."/>
            <person name="Okamura Y."/>
            <person name="Kirsch R."/>
            <person name="Pauchet Y."/>
        </authorList>
    </citation>
    <scope>NUCLEOTIDE SEQUENCE</scope>
    <source>
        <strain evidence="3">RBIC_L_NR</strain>
    </source>
</reference>
<proteinExistence type="predicted"/>
<accession>A0AAV8WJT3</accession>
<comment type="caution">
    <text evidence="3">The sequence shown here is derived from an EMBL/GenBank/DDBJ whole genome shotgun (WGS) entry which is preliminary data.</text>
</comment>
<evidence type="ECO:0000256" key="1">
    <source>
        <dbReference type="SAM" id="MobiDB-lite"/>
    </source>
</evidence>
<dbReference type="GO" id="GO:0005667">
    <property type="term" value="C:transcription regulator complex"/>
    <property type="evidence" value="ECO:0007669"/>
    <property type="project" value="TreeGrafter"/>
</dbReference>
<feature type="region of interest" description="Disordered" evidence="1">
    <location>
        <begin position="52"/>
        <end position="114"/>
    </location>
</feature>
<dbReference type="Proteomes" id="UP001162156">
    <property type="component" value="Unassembled WGS sequence"/>
</dbReference>
<dbReference type="GO" id="GO:0006357">
    <property type="term" value="P:regulation of transcription by RNA polymerase II"/>
    <property type="evidence" value="ECO:0007669"/>
    <property type="project" value="TreeGrafter"/>
</dbReference>
<protein>
    <recommendedName>
        <fullName evidence="2">MADF domain-containing protein</fullName>
    </recommendedName>
</protein>
<feature type="domain" description="MADF" evidence="2">
    <location>
        <begin position="4"/>
        <end position="47"/>
    </location>
</feature>
<dbReference type="EMBL" id="JANEYF010005744">
    <property type="protein sequence ID" value="KAJ8927040.1"/>
    <property type="molecule type" value="Genomic_DNA"/>
</dbReference>
<feature type="compositionally biased region" description="Basic and acidic residues" evidence="1">
    <location>
        <begin position="98"/>
        <end position="114"/>
    </location>
</feature>
<evidence type="ECO:0000313" key="4">
    <source>
        <dbReference type="Proteomes" id="UP001162156"/>
    </source>
</evidence>
<evidence type="ECO:0000259" key="2">
    <source>
        <dbReference type="Pfam" id="PF10545"/>
    </source>
</evidence>
<dbReference type="GO" id="GO:0005634">
    <property type="term" value="C:nucleus"/>
    <property type="evidence" value="ECO:0007669"/>
    <property type="project" value="TreeGrafter"/>
</dbReference>
<feature type="compositionally biased region" description="Polar residues" evidence="1">
    <location>
        <begin position="56"/>
        <end position="71"/>
    </location>
</feature>
<gene>
    <name evidence="3" type="ORF">NQ314_020541</name>
</gene>
<name>A0AAV8WJT3_9CUCU</name>
<organism evidence="3 4">
    <name type="scientific">Rhamnusium bicolor</name>
    <dbReference type="NCBI Taxonomy" id="1586634"/>
    <lineage>
        <taxon>Eukaryota</taxon>
        <taxon>Metazoa</taxon>
        <taxon>Ecdysozoa</taxon>
        <taxon>Arthropoda</taxon>
        <taxon>Hexapoda</taxon>
        <taxon>Insecta</taxon>
        <taxon>Pterygota</taxon>
        <taxon>Neoptera</taxon>
        <taxon>Endopterygota</taxon>
        <taxon>Coleoptera</taxon>
        <taxon>Polyphaga</taxon>
        <taxon>Cucujiformia</taxon>
        <taxon>Chrysomeloidea</taxon>
        <taxon>Cerambycidae</taxon>
        <taxon>Lepturinae</taxon>
        <taxon>Rhagiini</taxon>
        <taxon>Rhamnusium</taxon>
    </lineage>
</organism>
<keyword evidence="4" id="KW-1185">Reference proteome</keyword>
<evidence type="ECO:0000313" key="3">
    <source>
        <dbReference type="EMBL" id="KAJ8927040.1"/>
    </source>
</evidence>
<dbReference type="Pfam" id="PF10545">
    <property type="entry name" value="MADF_DNA_bdg"/>
    <property type="match status" value="1"/>
</dbReference>
<dbReference type="PANTHER" id="PTHR12243:SF69">
    <property type="entry name" value="SI:CH73-59F11.3"/>
    <property type="match status" value="1"/>
</dbReference>
<dbReference type="PANTHER" id="PTHR12243">
    <property type="entry name" value="MADF DOMAIN TRANSCRIPTION FACTOR"/>
    <property type="match status" value="1"/>
</dbReference>
<dbReference type="AlphaFoldDB" id="A0AAV8WJT3"/>
<dbReference type="InterPro" id="IPR006578">
    <property type="entry name" value="MADF-dom"/>
</dbReference>
<sequence>MGTELQSKWKNLRTCFRREYDAQKKPPSGSEAKKRRKYMYFDQLLFLCNNMESRETTSNLQSPSSSHPNSDTENEEPNIVLPERPTLSNTRKKQTTKSYEESLLKILQEKKRRE</sequence>